<evidence type="ECO:0000256" key="2">
    <source>
        <dbReference type="ARBA" id="ARBA00022723"/>
    </source>
</evidence>
<evidence type="ECO:0000256" key="3">
    <source>
        <dbReference type="ARBA" id="ARBA00022771"/>
    </source>
</evidence>
<comment type="caution">
    <text evidence="7">The sequence shown here is derived from an EMBL/GenBank/DDBJ whole genome shotgun (WGS) entry which is preliminary data.</text>
</comment>
<dbReference type="PANTHER" id="PTHR46481:SF10">
    <property type="entry name" value="ZINC FINGER BED DOMAIN-CONTAINING PROTEIN 39"/>
    <property type="match status" value="1"/>
</dbReference>
<dbReference type="GO" id="GO:0046983">
    <property type="term" value="F:protein dimerization activity"/>
    <property type="evidence" value="ECO:0007669"/>
    <property type="project" value="InterPro"/>
</dbReference>
<evidence type="ECO:0000313" key="7">
    <source>
        <dbReference type="EMBL" id="KAK9665712.1"/>
    </source>
</evidence>
<reference evidence="7" key="1">
    <citation type="submission" date="2024-03" db="EMBL/GenBank/DDBJ databases">
        <title>WGS assembly of Saponaria officinalis var. Norfolk2.</title>
        <authorList>
            <person name="Jenkins J."/>
            <person name="Shu S."/>
            <person name="Grimwood J."/>
            <person name="Barry K."/>
            <person name="Goodstein D."/>
            <person name="Schmutz J."/>
            <person name="Leebens-Mack J."/>
            <person name="Osbourn A."/>
        </authorList>
    </citation>
    <scope>NUCLEOTIDE SEQUENCE [LARGE SCALE GENOMIC DNA]</scope>
    <source>
        <strain evidence="7">JIC</strain>
    </source>
</reference>
<dbReference type="InterPro" id="IPR052035">
    <property type="entry name" value="ZnF_BED_domain_contain"/>
</dbReference>
<dbReference type="GO" id="GO:0008270">
    <property type="term" value="F:zinc ion binding"/>
    <property type="evidence" value="ECO:0007669"/>
    <property type="project" value="UniProtKB-KW"/>
</dbReference>
<evidence type="ECO:0000259" key="6">
    <source>
        <dbReference type="Pfam" id="PF05699"/>
    </source>
</evidence>
<dbReference type="Pfam" id="PF05699">
    <property type="entry name" value="Dimer_Tnp_hAT"/>
    <property type="match status" value="1"/>
</dbReference>
<evidence type="ECO:0000256" key="4">
    <source>
        <dbReference type="ARBA" id="ARBA00022833"/>
    </source>
</evidence>
<feature type="domain" description="HAT C-terminal dimerisation" evidence="6">
    <location>
        <begin position="332"/>
        <end position="413"/>
    </location>
</feature>
<comment type="subcellular location">
    <subcellularLocation>
        <location evidence="1">Nucleus</location>
    </subcellularLocation>
</comment>
<dbReference type="GO" id="GO:0005634">
    <property type="term" value="C:nucleus"/>
    <property type="evidence" value="ECO:0007669"/>
    <property type="project" value="UniProtKB-SubCell"/>
</dbReference>
<proteinExistence type="predicted"/>
<keyword evidence="5" id="KW-0539">Nucleus</keyword>
<keyword evidence="4" id="KW-0862">Zinc</keyword>
<organism evidence="7 8">
    <name type="scientific">Saponaria officinalis</name>
    <name type="common">Common soapwort</name>
    <name type="synonym">Lychnis saponaria</name>
    <dbReference type="NCBI Taxonomy" id="3572"/>
    <lineage>
        <taxon>Eukaryota</taxon>
        <taxon>Viridiplantae</taxon>
        <taxon>Streptophyta</taxon>
        <taxon>Embryophyta</taxon>
        <taxon>Tracheophyta</taxon>
        <taxon>Spermatophyta</taxon>
        <taxon>Magnoliopsida</taxon>
        <taxon>eudicotyledons</taxon>
        <taxon>Gunneridae</taxon>
        <taxon>Pentapetalae</taxon>
        <taxon>Caryophyllales</taxon>
        <taxon>Caryophyllaceae</taxon>
        <taxon>Caryophylleae</taxon>
        <taxon>Saponaria</taxon>
    </lineage>
</organism>
<keyword evidence="8" id="KW-1185">Reference proteome</keyword>
<name>A0AAW1GP82_SAPOF</name>
<dbReference type="Proteomes" id="UP001443914">
    <property type="component" value="Unassembled WGS sequence"/>
</dbReference>
<evidence type="ECO:0000256" key="1">
    <source>
        <dbReference type="ARBA" id="ARBA00004123"/>
    </source>
</evidence>
<protein>
    <recommendedName>
        <fullName evidence="6">HAT C-terminal dimerisation domain-containing protein</fullName>
    </recommendedName>
</protein>
<dbReference type="InterPro" id="IPR012337">
    <property type="entry name" value="RNaseH-like_sf"/>
</dbReference>
<dbReference type="SUPFAM" id="SSF53098">
    <property type="entry name" value="Ribonuclease H-like"/>
    <property type="match status" value="1"/>
</dbReference>
<evidence type="ECO:0000313" key="8">
    <source>
        <dbReference type="Proteomes" id="UP001443914"/>
    </source>
</evidence>
<accession>A0AAW1GP82</accession>
<gene>
    <name evidence="7" type="ORF">RND81_14G130300</name>
</gene>
<dbReference type="EMBL" id="JBDFQZ010000014">
    <property type="protein sequence ID" value="KAK9665712.1"/>
    <property type="molecule type" value="Genomic_DNA"/>
</dbReference>
<keyword evidence="3" id="KW-0863">Zinc-finger</keyword>
<evidence type="ECO:0000256" key="5">
    <source>
        <dbReference type="ARBA" id="ARBA00023242"/>
    </source>
</evidence>
<dbReference type="AlphaFoldDB" id="A0AAW1GP82"/>
<sequence>MWTSCVDQGYLSLTAHYIDDDWNLHAKILNFYHLEPSHDAFNMHGKLLEFIKEWEITKKVFTITLDNARCNDNIQDLLAASIKVHSPLHRNGKFIHVRCGAHVLNLIVLAALKLVDGGVGKIKKLVTYIGCSERRIMKFEESVIASGLDSSKGLYMECPTRWNSTFKMLCRALYFRDAFKSTSLSSRYDITFPPLPSDEEWFRINKICAFSKPFDEITTLMSGRKYPNSNLYLKCVWKIECLLLQYGSCDDEFLRVMAQKMKFVRYCFTELDVIAAVINSNLVKEELYKLFEEYVKLDPSVNVNSQPTPAQDELPGFAAFANYEHRVSNTQLDLYLDEARVDHMLELDILKWWKENEKRYPVVATMAKDILAILVTTVASESAFSMGSRLITKWRTSLKPETADALLTTRTWLYGFEVKEETNENILLDGFEYQFSTMRVHDDVSDDAYDGDEDNDHVNEEDEEAFLLEMMA</sequence>
<dbReference type="PANTHER" id="PTHR46481">
    <property type="entry name" value="ZINC FINGER BED DOMAIN-CONTAINING PROTEIN 4"/>
    <property type="match status" value="1"/>
</dbReference>
<dbReference type="InterPro" id="IPR008906">
    <property type="entry name" value="HATC_C_dom"/>
</dbReference>
<keyword evidence="2" id="KW-0479">Metal-binding</keyword>